<evidence type="ECO:0000256" key="1">
    <source>
        <dbReference type="SAM" id="Phobius"/>
    </source>
</evidence>
<keyword evidence="1" id="KW-0812">Transmembrane</keyword>
<keyword evidence="1" id="KW-1133">Transmembrane helix</keyword>
<reference evidence="2" key="1">
    <citation type="journal article" date="2017" name="J. Phycol.">
        <title>Analysis of chloroplast genomes and a supermatrix inform reclassification of the Rhodomelaceae (Rhodophyta).</title>
        <authorList>
            <person name="Diaz-Tapia P."/>
            <person name="Maggs C.A."/>
            <person name="West J.A."/>
            <person name="Verbruggen H."/>
        </authorList>
    </citation>
    <scope>NUCLEOTIDE SEQUENCE</scope>
    <source>
        <strain evidence="2">PD1725</strain>
    </source>
</reference>
<geneLocation type="chloroplast" evidence="2"/>
<sequence>MYLTVKYFIFHNKHNTSALAFYCVSINRLFCLIIFFIT</sequence>
<dbReference type="RefSeq" id="YP_009399491.1">
    <property type="nucleotide sequence ID" value="NC_035297.1"/>
</dbReference>
<organism evidence="2">
    <name type="scientific">Dictyomenia sonderi</name>
    <dbReference type="NCBI Taxonomy" id="2007178"/>
    <lineage>
        <taxon>Eukaryota</taxon>
        <taxon>Rhodophyta</taxon>
        <taxon>Florideophyceae</taxon>
        <taxon>Rhodymeniophycidae</taxon>
        <taxon>Ceramiales</taxon>
        <taxon>Rhodomelaceae</taxon>
        <taxon>Pterosiphonieae</taxon>
        <taxon>Dictyomenia</taxon>
    </lineage>
</organism>
<gene>
    <name evidence="2" type="primary">orf38</name>
</gene>
<dbReference type="AlphaFoldDB" id="A0A1Z1MSL8"/>
<feature type="transmembrane region" description="Helical" evidence="1">
    <location>
        <begin position="19"/>
        <end position="37"/>
    </location>
</feature>
<proteinExistence type="predicted"/>
<keyword evidence="2" id="KW-0934">Plastid</keyword>
<evidence type="ECO:0000313" key="2">
    <source>
        <dbReference type="EMBL" id="ARW69097.1"/>
    </source>
</evidence>
<protein>
    <submittedName>
        <fullName evidence="2">Uncharacterized protein</fullName>
    </submittedName>
</protein>
<name>A0A1Z1MSL8_9FLOR</name>
<dbReference type="EMBL" id="MF101455">
    <property type="protein sequence ID" value="ARW69097.1"/>
    <property type="molecule type" value="Genomic_DNA"/>
</dbReference>
<keyword evidence="1" id="KW-0472">Membrane</keyword>
<accession>A0A1Z1MSL8</accession>
<dbReference type="GeneID" id="33349269"/>
<keyword evidence="2" id="KW-0150">Chloroplast</keyword>